<feature type="compositionally biased region" description="Polar residues" evidence="1">
    <location>
        <begin position="904"/>
        <end position="915"/>
    </location>
</feature>
<dbReference type="AlphaFoldDB" id="A0A6C1DVR3"/>
<dbReference type="InterPro" id="IPR011993">
    <property type="entry name" value="PH-like_dom_sf"/>
</dbReference>
<evidence type="ECO:0000256" key="1">
    <source>
        <dbReference type="SAM" id="MobiDB-lite"/>
    </source>
</evidence>
<feature type="compositionally biased region" description="Low complexity" evidence="1">
    <location>
        <begin position="1015"/>
        <end position="1026"/>
    </location>
</feature>
<name>A0A6C1DVR3_SACPS</name>
<organism evidence="3 4">
    <name type="scientific">Saccharomyces pastorianus</name>
    <name type="common">Lager yeast</name>
    <name type="synonym">Saccharomyces cerevisiae x Saccharomyces eubayanus</name>
    <dbReference type="NCBI Taxonomy" id="27292"/>
    <lineage>
        <taxon>Eukaryota</taxon>
        <taxon>Fungi</taxon>
        <taxon>Dikarya</taxon>
        <taxon>Ascomycota</taxon>
        <taxon>Saccharomycotina</taxon>
        <taxon>Saccharomycetes</taxon>
        <taxon>Saccharomycetales</taxon>
        <taxon>Saccharomycetaceae</taxon>
        <taxon>Saccharomyces</taxon>
    </lineage>
</organism>
<dbReference type="Gene3D" id="2.30.29.30">
    <property type="entry name" value="Pleckstrin-homology domain (PH domain)/Phosphotyrosine-binding domain (PTB)"/>
    <property type="match status" value="1"/>
</dbReference>
<feature type="region of interest" description="Disordered" evidence="1">
    <location>
        <begin position="483"/>
        <end position="513"/>
    </location>
</feature>
<dbReference type="InterPro" id="IPR001849">
    <property type="entry name" value="PH_domain"/>
</dbReference>
<evidence type="ECO:0000313" key="4">
    <source>
        <dbReference type="Proteomes" id="UP000501346"/>
    </source>
</evidence>
<reference evidence="3 4" key="1">
    <citation type="journal article" date="2019" name="BMC Genomics">
        <title>Chromosome level assembly and comparative genome analysis confirm lager-brewing yeasts originated from a single hybridization.</title>
        <authorList>
            <person name="Salazar A.N."/>
            <person name="Gorter de Vries A.R."/>
            <person name="van den Broek M."/>
            <person name="Brouwers N."/>
            <person name="de la Torre Cortes P."/>
            <person name="Kuijpers N.G.A."/>
            <person name="Daran J.G."/>
            <person name="Abeel T."/>
        </authorList>
    </citation>
    <scope>NUCLEOTIDE SEQUENCE [LARGE SCALE GENOMIC DNA]</scope>
    <source>
        <strain evidence="3 4">CBS 1483</strain>
    </source>
</reference>
<feature type="domain" description="PH" evidence="2">
    <location>
        <begin position="102"/>
        <end position="221"/>
    </location>
</feature>
<proteinExistence type="predicted"/>
<dbReference type="SMART" id="SM00233">
    <property type="entry name" value="PH"/>
    <property type="match status" value="2"/>
</dbReference>
<protein>
    <submittedName>
        <fullName evidence="3">PH-like super protein</fullName>
    </submittedName>
</protein>
<evidence type="ECO:0000259" key="2">
    <source>
        <dbReference type="PROSITE" id="PS50003"/>
    </source>
</evidence>
<feature type="compositionally biased region" description="Polar residues" evidence="1">
    <location>
        <begin position="623"/>
        <end position="635"/>
    </location>
</feature>
<feature type="compositionally biased region" description="Low complexity" evidence="1">
    <location>
        <begin position="916"/>
        <end position="934"/>
    </location>
</feature>
<dbReference type="FunFam" id="2.30.29.30:FF:000203">
    <property type="entry name" value="PH domain-containing protein"/>
    <property type="match status" value="1"/>
</dbReference>
<dbReference type="OrthoDB" id="5563754at2759"/>
<feature type="region of interest" description="Disordered" evidence="1">
    <location>
        <begin position="623"/>
        <end position="661"/>
    </location>
</feature>
<accession>A0A6C1DVR3</accession>
<feature type="compositionally biased region" description="Polar residues" evidence="1">
    <location>
        <begin position="498"/>
        <end position="513"/>
    </location>
</feature>
<dbReference type="Pfam" id="PF25381">
    <property type="entry name" value="PH_26"/>
    <property type="match status" value="1"/>
</dbReference>
<feature type="region of interest" description="Disordered" evidence="1">
    <location>
        <begin position="1006"/>
        <end position="1026"/>
    </location>
</feature>
<feature type="compositionally biased region" description="Basic and acidic residues" evidence="1">
    <location>
        <begin position="637"/>
        <end position="653"/>
    </location>
</feature>
<feature type="region of interest" description="Disordered" evidence="1">
    <location>
        <begin position="1"/>
        <end position="36"/>
    </location>
</feature>
<dbReference type="Proteomes" id="UP000501346">
    <property type="component" value="Chromosome ScXII"/>
</dbReference>
<sequence length="1026" mass="114159">MKRIFSGVKSPKLSAPPKVFKNDESPSTPSSPKFDQGLRSLSASASRLFSNSISTPGSPTLDLPQEHSINGDISPELVPIVTLLSAQAHRRYHYGIFLILHDLKTDGTPAVRQWEECYGVLLGTQLALWNAKELSDSKNNKNTSTMKKAASRPSFINFTDASVRSLDANDQVISASENEKTKKDLDNVLVVSTTLKNRYFLKFKNSKSFKTWNAAIRLSLFEFTALQEAYTGSFLSSRGVKLGDIKVVMADTKFTYEDWVSVRFGTGMPWKRCYAVISPQSGKKKKNSKGSICFYENNKKTKKSNIMTTVVDARALYAVYPSSPILIDTSTIIKLEGFVSFDKSEEPQETNLFIMPEKHQGVPGYDTIIRFLIPAMNAFYLYGRPKGLIANRTDPDSLLFALPTLPHIYYLQVDDVLSLTKDKNYIHWSAADWRNNIVQVLQKKLSKGYKGCGNKTVSVSSGMMKSPAISSAELFEGYDSLPERQMESPQKSKMKSPTLASTDDINSASASVNSHATSVKQTELFVTDNSSKINDSVSAQSSVTTNFKDTFTTPMTSGMLNQENSERSFGSGLKLKITDSNLENMEDVEAKSANEFSTTPEDKHIHLANAAELSALYDKYSTSPFGKSEANSSPKPQKLEVKDRSKNENRSPYERYVGTSTESKTFEIGNVRESKSTINTSLSSPLRVEDNRRSKNEDLGSLKEFEELSQKISNMGMANISSEALSDTAENSSFVTDLNLNINNSSSVNLNEEQRVPDFGEENVFDPDYMEQNQMLETESRYTTDEFDFSDNQDAASSNYSNGQTNRTVTETLSASDRNDKIPHSSLFTNLNQLTSNGGNYQDRENFSGDQINKPQQSQPLHVKGPQTSSFGYRNSSANSSQPQAPYPVGRPLGKIRTGPLTVQPMQQGGNSSMYSFQSSQHRFHSSQQRQNQSLSFRNNTYGSGNNQNTFHPSPQLQQQPQNMRYLNNKLPINDRSPIPQTQHHVPDGRPSLHINTTNRTNPLTAQSGFSQFMPPNSTSTNPYSS</sequence>
<feature type="compositionally biased region" description="Polar residues" evidence="1">
    <location>
        <begin position="830"/>
        <end position="840"/>
    </location>
</feature>
<dbReference type="InterPro" id="IPR058155">
    <property type="entry name" value="Skg3/CAF120-like_PH"/>
</dbReference>
<evidence type="ECO:0000313" key="3">
    <source>
        <dbReference type="EMBL" id="QID81148.1"/>
    </source>
</evidence>
<dbReference type="Pfam" id="PF00169">
    <property type="entry name" value="PH"/>
    <property type="match status" value="1"/>
</dbReference>
<gene>
    <name evidence="3" type="primary">SKG3_1</name>
    <name evidence="3" type="ORF">GRS66_003509</name>
</gene>
<feature type="region of interest" description="Disordered" evidence="1">
    <location>
        <begin position="830"/>
        <end position="960"/>
    </location>
</feature>
<feature type="compositionally biased region" description="Polar residues" evidence="1">
    <location>
        <begin position="935"/>
        <end position="960"/>
    </location>
</feature>
<dbReference type="EMBL" id="CP048993">
    <property type="protein sequence ID" value="QID81148.1"/>
    <property type="molecule type" value="Genomic_DNA"/>
</dbReference>
<keyword evidence="4" id="KW-1185">Reference proteome</keyword>
<dbReference type="PROSITE" id="PS50003">
    <property type="entry name" value="PH_DOMAIN"/>
    <property type="match status" value="1"/>
</dbReference>
<feature type="compositionally biased region" description="Polar residues" evidence="1">
    <location>
        <begin position="848"/>
        <end position="884"/>
    </location>
</feature>